<comment type="caution">
    <text evidence="2">The sequence shown here is derived from an EMBL/GenBank/DDBJ whole genome shotgun (WGS) entry which is preliminary data.</text>
</comment>
<sequence length="99" mass="11453">MKQLIQVQDVSAEDFKNEISDNVTRHISEVLAEFMKDLKSKQEPEFITSKEAVNILKVTLPTLYDWRKKGVISAYRIGNKIRFNRQELLNSLIKINSAS</sequence>
<dbReference type="AlphaFoldDB" id="A0A2S7WYZ8"/>
<dbReference type="GO" id="GO:0003677">
    <property type="term" value="F:DNA binding"/>
    <property type="evidence" value="ECO:0007669"/>
    <property type="project" value="InterPro"/>
</dbReference>
<dbReference type="RefSeq" id="WP_105021339.1">
    <property type="nucleotide sequence ID" value="NZ_MSCM01000001.1"/>
</dbReference>
<dbReference type="NCBIfam" id="TIGR01764">
    <property type="entry name" value="excise"/>
    <property type="match status" value="1"/>
</dbReference>
<name>A0A2S7WYZ8_9FLAO</name>
<dbReference type="OrthoDB" id="1097811at2"/>
<evidence type="ECO:0000313" key="3">
    <source>
        <dbReference type="Proteomes" id="UP000239068"/>
    </source>
</evidence>
<protein>
    <recommendedName>
        <fullName evidence="1">Helix-turn-helix domain-containing protein</fullName>
    </recommendedName>
</protein>
<proteinExistence type="predicted"/>
<dbReference type="InterPro" id="IPR010093">
    <property type="entry name" value="SinI_DNA-bd"/>
</dbReference>
<dbReference type="InterPro" id="IPR041657">
    <property type="entry name" value="HTH_17"/>
</dbReference>
<dbReference type="Pfam" id="PF12728">
    <property type="entry name" value="HTH_17"/>
    <property type="match status" value="1"/>
</dbReference>
<keyword evidence="3" id="KW-1185">Reference proteome</keyword>
<dbReference type="Proteomes" id="UP000239068">
    <property type="component" value="Unassembled WGS sequence"/>
</dbReference>
<dbReference type="InterPro" id="IPR009061">
    <property type="entry name" value="DNA-bd_dom_put_sf"/>
</dbReference>
<gene>
    <name evidence="2" type="ORF">BTO16_09470</name>
</gene>
<dbReference type="SUPFAM" id="SSF46955">
    <property type="entry name" value="Putative DNA-binding domain"/>
    <property type="match status" value="1"/>
</dbReference>
<dbReference type="EMBL" id="MSCM01000001">
    <property type="protein sequence ID" value="PQJ82793.1"/>
    <property type="molecule type" value="Genomic_DNA"/>
</dbReference>
<organism evidence="2 3">
    <name type="scientific">Polaribacter glomeratus</name>
    <dbReference type="NCBI Taxonomy" id="102"/>
    <lineage>
        <taxon>Bacteria</taxon>
        <taxon>Pseudomonadati</taxon>
        <taxon>Bacteroidota</taxon>
        <taxon>Flavobacteriia</taxon>
        <taxon>Flavobacteriales</taxon>
        <taxon>Flavobacteriaceae</taxon>
    </lineage>
</organism>
<reference evidence="2 3" key="1">
    <citation type="submission" date="2016-12" db="EMBL/GenBank/DDBJ databases">
        <title>Trade-off between light-utilization and light-protection in marine flavobacteria.</title>
        <authorList>
            <person name="Kumagai Y."/>
            <person name="Yoshizawa S."/>
            <person name="Kogure K."/>
            <person name="Iwasaki W."/>
        </authorList>
    </citation>
    <scope>NUCLEOTIDE SEQUENCE [LARGE SCALE GENOMIC DNA]</scope>
    <source>
        <strain evidence="2 3">ATCC 43844</strain>
    </source>
</reference>
<feature type="domain" description="Helix-turn-helix" evidence="1">
    <location>
        <begin position="47"/>
        <end position="89"/>
    </location>
</feature>
<accession>A0A2S7WYZ8</accession>
<evidence type="ECO:0000313" key="2">
    <source>
        <dbReference type="EMBL" id="PQJ82793.1"/>
    </source>
</evidence>
<evidence type="ECO:0000259" key="1">
    <source>
        <dbReference type="Pfam" id="PF12728"/>
    </source>
</evidence>